<evidence type="ECO:0000313" key="2">
    <source>
        <dbReference type="Proteomes" id="UP000051269"/>
    </source>
</evidence>
<proteinExistence type="predicted"/>
<evidence type="ECO:0000313" key="1">
    <source>
        <dbReference type="EMBL" id="KRO62891.1"/>
    </source>
</evidence>
<dbReference type="AlphaFoldDB" id="A0A0R2RP75"/>
<dbReference type="InterPro" id="IPR029057">
    <property type="entry name" value="PRTase-like"/>
</dbReference>
<evidence type="ECO:0008006" key="3">
    <source>
        <dbReference type="Google" id="ProtNLM"/>
    </source>
</evidence>
<sequence length="164" mass="17999">MKSPALRSTRDRLLGSIRTIESARRAGEPNYITDGIYQDGQLFRFACADINERYQRRRVERVIAYDSAALPLAAPLAYFAGCGLNVIQPTSRGPLLELESIPQGCRLLLVADVLHRGTQLASAATLLRQSKGELIEICTLLEIADGKGSELLAPISTYSVCSYR</sequence>
<accession>A0A0R2RP75</accession>
<dbReference type="Proteomes" id="UP000051269">
    <property type="component" value="Unassembled WGS sequence"/>
</dbReference>
<dbReference type="Gene3D" id="3.40.50.2020">
    <property type="match status" value="1"/>
</dbReference>
<name>A0A0R2RP75_9BACT</name>
<gene>
    <name evidence="1" type="ORF">ABR82_09005</name>
</gene>
<dbReference type="CDD" id="cd06223">
    <property type="entry name" value="PRTases_typeI"/>
    <property type="match status" value="1"/>
</dbReference>
<comment type="caution">
    <text evidence="1">The sequence shown here is derived from an EMBL/GenBank/DDBJ whole genome shotgun (WGS) entry which is preliminary data.</text>
</comment>
<protein>
    <recommendedName>
        <fullName evidence="3">Phosphoribosyltransferase domain-containing protein</fullName>
    </recommendedName>
</protein>
<organism evidence="1 2">
    <name type="scientific">Verrucomicrobia subdivision 6 bacterium BACL9 MAG-120507-bin52</name>
    <dbReference type="NCBI Taxonomy" id="1655590"/>
    <lineage>
        <taxon>Bacteria</taxon>
        <taxon>Pseudomonadati</taxon>
        <taxon>Verrucomicrobiota</taxon>
        <taxon>Verrucomicrobiia</taxon>
        <taxon>Verrucomicrobiales</taxon>
        <taxon>Verrucomicrobia subdivision 6</taxon>
    </lineage>
</organism>
<dbReference type="EMBL" id="LIBO01000024">
    <property type="protein sequence ID" value="KRO62891.1"/>
    <property type="molecule type" value="Genomic_DNA"/>
</dbReference>
<reference evidence="1 2" key="1">
    <citation type="submission" date="2015-10" db="EMBL/GenBank/DDBJ databases">
        <title>Metagenome-Assembled Genomes uncover a global brackish microbiome.</title>
        <authorList>
            <person name="Hugerth L.W."/>
            <person name="Larsson J."/>
            <person name="Alneberg J."/>
            <person name="Lindh M.V."/>
            <person name="Legrand C."/>
            <person name="Pinhassi J."/>
            <person name="Andersson A.F."/>
        </authorList>
    </citation>
    <scope>NUCLEOTIDE SEQUENCE [LARGE SCALE GENOMIC DNA]</scope>
    <source>
        <strain evidence="1">BACL18 MAG-120507-bin52</strain>
    </source>
</reference>
<dbReference type="SUPFAM" id="SSF53271">
    <property type="entry name" value="PRTase-like"/>
    <property type="match status" value="1"/>
</dbReference>
<dbReference type="InterPro" id="IPR000836">
    <property type="entry name" value="PRTase_dom"/>
</dbReference>